<dbReference type="PANTHER" id="PTHR44846:SF17">
    <property type="entry name" value="GNTR-FAMILY TRANSCRIPTIONAL REGULATOR"/>
    <property type="match status" value="1"/>
</dbReference>
<organism evidence="2 3">
    <name type="scientific">Pseudarthrobacter scleromae</name>
    <dbReference type="NCBI Taxonomy" id="158897"/>
    <lineage>
        <taxon>Bacteria</taxon>
        <taxon>Bacillati</taxon>
        <taxon>Actinomycetota</taxon>
        <taxon>Actinomycetes</taxon>
        <taxon>Micrococcales</taxon>
        <taxon>Micrococcaceae</taxon>
        <taxon>Pseudarthrobacter</taxon>
    </lineage>
</organism>
<dbReference type="Pfam" id="PF07702">
    <property type="entry name" value="UTRA"/>
    <property type="match status" value="1"/>
</dbReference>
<dbReference type="Proteomes" id="UP000658754">
    <property type="component" value="Unassembled WGS sequence"/>
</dbReference>
<dbReference type="InterPro" id="IPR028978">
    <property type="entry name" value="Chorismate_lyase_/UTRA_dom_sf"/>
</dbReference>
<accession>A0ABQ2CGE0</accession>
<dbReference type="PANTHER" id="PTHR44846">
    <property type="entry name" value="MANNOSYL-D-GLYCERATE TRANSPORT/METABOLISM SYSTEM REPRESSOR MNGR-RELATED"/>
    <property type="match status" value="1"/>
</dbReference>
<feature type="domain" description="UbiC transcription regulator-associated" evidence="1">
    <location>
        <begin position="4"/>
        <end position="129"/>
    </location>
</feature>
<keyword evidence="3" id="KW-1185">Reference proteome</keyword>
<sequence length="150" mass="16235">MSWRQSKADEEIAERLGIDLGAEIIHLYRVRTSDGSPVTVEHDYFPAALLHGRPFNLGSSLYAFLASECGIEITFGIANLEPALVGPERASVLGVEETDLCLVIKQVDYDAAEMPVSYSVEYHLASAFDFRLVRQGPAHLAASAAPGSKA</sequence>
<name>A0ABQ2CGE0_9MICC</name>
<dbReference type="InterPro" id="IPR011663">
    <property type="entry name" value="UTRA"/>
</dbReference>
<reference evidence="3" key="1">
    <citation type="journal article" date="2019" name="Int. J. Syst. Evol. Microbiol.">
        <title>The Global Catalogue of Microorganisms (GCM) 10K type strain sequencing project: providing services to taxonomists for standard genome sequencing and annotation.</title>
        <authorList>
            <consortium name="The Broad Institute Genomics Platform"/>
            <consortium name="The Broad Institute Genome Sequencing Center for Infectious Disease"/>
            <person name="Wu L."/>
            <person name="Ma J."/>
        </authorList>
    </citation>
    <scope>NUCLEOTIDE SEQUENCE [LARGE SCALE GENOMIC DNA]</scope>
    <source>
        <strain evidence="3">CGMCC 1.3601</strain>
    </source>
</reference>
<dbReference type="InterPro" id="IPR050679">
    <property type="entry name" value="Bact_HTH_transcr_reg"/>
</dbReference>
<evidence type="ECO:0000313" key="3">
    <source>
        <dbReference type="Proteomes" id="UP000658754"/>
    </source>
</evidence>
<dbReference type="SMART" id="SM00866">
    <property type="entry name" value="UTRA"/>
    <property type="match status" value="1"/>
</dbReference>
<protein>
    <recommendedName>
        <fullName evidence="1">UbiC transcription regulator-associated domain-containing protein</fullName>
    </recommendedName>
</protein>
<dbReference type="EMBL" id="BMKV01000002">
    <property type="protein sequence ID" value="GGI76867.1"/>
    <property type="molecule type" value="Genomic_DNA"/>
</dbReference>
<gene>
    <name evidence="2" type="ORF">GCM10007175_12400</name>
</gene>
<proteinExistence type="predicted"/>
<comment type="caution">
    <text evidence="2">The sequence shown here is derived from an EMBL/GenBank/DDBJ whole genome shotgun (WGS) entry which is preliminary data.</text>
</comment>
<dbReference type="Gene3D" id="3.40.1410.10">
    <property type="entry name" value="Chorismate lyase-like"/>
    <property type="match status" value="1"/>
</dbReference>
<evidence type="ECO:0000313" key="2">
    <source>
        <dbReference type="EMBL" id="GGI76867.1"/>
    </source>
</evidence>
<dbReference type="SUPFAM" id="SSF64288">
    <property type="entry name" value="Chorismate lyase-like"/>
    <property type="match status" value="1"/>
</dbReference>
<evidence type="ECO:0000259" key="1">
    <source>
        <dbReference type="SMART" id="SM00866"/>
    </source>
</evidence>